<dbReference type="PANTHER" id="PTHR46558:SF4">
    <property type="entry name" value="DNA-BIDING PHAGE PROTEIN"/>
    <property type="match status" value="1"/>
</dbReference>
<dbReference type="InterPro" id="IPR010982">
    <property type="entry name" value="Lambda_DNA-bd_dom_sf"/>
</dbReference>
<evidence type="ECO:0000313" key="4">
    <source>
        <dbReference type="Proteomes" id="UP000241645"/>
    </source>
</evidence>
<comment type="caution">
    <text evidence="3">The sequence shown here is derived from an EMBL/GenBank/DDBJ whole genome shotgun (WGS) entry which is preliminary data.</text>
</comment>
<dbReference type="RefSeq" id="WP_106835259.1">
    <property type="nucleotide sequence ID" value="NZ_JARMEW010000033.1"/>
</dbReference>
<keyword evidence="4" id="KW-1185">Reference proteome</keyword>
<dbReference type="PANTHER" id="PTHR46558">
    <property type="entry name" value="TRACRIPTIONAL REGULATORY PROTEIN-RELATED-RELATED"/>
    <property type="match status" value="1"/>
</dbReference>
<dbReference type="EMBL" id="PXZO01000037">
    <property type="protein sequence ID" value="PSK08051.1"/>
    <property type="molecule type" value="Genomic_DNA"/>
</dbReference>
<feature type="domain" description="HTH cro/C1-type" evidence="2">
    <location>
        <begin position="8"/>
        <end position="68"/>
    </location>
</feature>
<dbReference type="CDD" id="cd00093">
    <property type="entry name" value="HTH_XRE"/>
    <property type="match status" value="1"/>
</dbReference>
<sequence>MKSFGDKVKELRVGRRLSQEELAEKLNERFGSAINKSMISKWENNLSEPKLETARMLALFFNESLDDLLSLNNDIQTIAAHHDGEDWTEEELEEIERFKEFVKLKRKQQE</sequence>
<name>A0ABX5FM55_9BACL</name>
<reference evidence="3 4" key="1">
    <citation type="submission" date="2018-03" db="EMBL/GenBank/DDBJ databases">
        <title>Brevisbacillus phylogenomics.</title>
        <authorList>
            <person name="Dunlap C."/>
        </authorList>
    </citation>
    <scope>NUCLEOTIDE SEQUENCE [LARGE SCALE GENOMIC DNA]</scope>
    <source>
        <strain evidence="3 4">NRRL B-41110</strain>
    </source>
</reference>
<dbReference type="Pfam" id="PF01381">
    <property type="entry name" value="HTH_3"/>
    <property type="match status" value="1"/>
</dbReference>
<dbReference type="PROSITE" id="PS50943">
    <property type="entry name" value="HTH_CROC1"/>
    <property type="match status" value="1"/>
</dbReference>
<dbReference type="Proteomes" id="UP000241645">
    <property type="component" value="Unassembled WGS sequence"/>
</dbReference>
<keyword evidence="1" id="KW-0238">DNA-binding</keyword>
<organism evidence="3 4">
    <name type="scientific">Brevibacillus porteri</name>
    <dbReference type="NCBI Taxonomy" id="2126350"/>
    <lineage>
        <taxon>Bacteria</taxon>
        <taxon>Bacillati</taxon>
        <taxon>Bacillota</taxon>
        <taxon>Bacilli</taxon>
        <taxon>Bacillales</taxon>
        <taxon>Paenibacillaceae</taxon>
        <taxon>Brevibacillus</taxon>
    </lineage>
</organism>
<dbReference type="InterPro" id="IPR001387">
    <property type="entry name" value="Cro/C1-type_HTH"/>
</dbReference>
<dbReference type="GeneID" id="95752078"/>
<gene>
    <name evidence="3" type="ORF">C7R92_18450</name>
</gene>
<evidence type="ECO:0000256" key="1">
    <source>
        <dbReference type="ARBA" id="ARBA00023125"/>
    </source>
</evidence>
<evidence type="ECO:0000313" key="3">
    <source>
        <dbReference type="EMBL" id="PSK08051.1"/>
    </source>
</evidence>
<protein>
    <submittedName>
        <fullName evidence="3">XRE family transcriptional regulator</fullName>
    </submittedName>
</protein>
<dbReference type="SUPFAM" id="SSF47413">
    <property type="entry name" value="lambda repressor-like DNA-binding domains"/>
    <property type="match status" value="1"/>
</dbReference>
<evidence type="ECO:0000259" key="2">
    <source>
        <dbReference type="PROSITE" id="PS50943"/>
    </source>
</evidence>
<proteinExistence type="predicted"/>
<dbReference type="SMART" id="SM00530">
    <property type="entry name" value="HTH_XRE"/>
    <property type="match status" value="1"/>
</dbReference>
<accession>A0ABX5FM55</accession>
<dbReference type="Gene3D" id="1.10.260.40">
    <property type="entry name" value="lambda repressor-like DNA-binding domains"/>
    <property type="match status" value="1"/>
</dbReference>